<keyword evidence="5" id="KW-1185">Reference proteome</keyword>
<dbReference type="PANTHER" id="PTHR10196:SF80">
    <property type="entry name" value="D-RIBULOSE KINASE"/>
    <property type="match status" value="1"/>
</dbReference>
<evidence type="ECO:0000256" key="2">
    <source>
        <dbReference type="ARBA" id="ARBA00022679"/>
    </source>
</evidence>
<reference evidence="4 5" key="1">
    <citation type="submission" date="2020-05" db="EMBL/GenBank/DDBJ databases">
        <title>Thiomicrorhabdus sediminis sp.nov. and Thiomicrorhabdus xiamenensis sp.nov., novel sulfur-oxidizing bacteria isolated from coastal sediment.</title>
        <authorList>
            <person name="Liu X."/>
        </authorList>
    </citation>
    <scope>NUCLEOTIDE SEQUENCE [LARGE SCALE GENOMIC DNA]</scope>
    <source>
        <strain evidence="4 5">G2</strain>
    </source>
</reference>
<evidence type="ECO:0000256" key="1">
    <source>
        <dbReference type="ARBA" id="ARBA00009156"/>
    </source>
</evidence>
<evidence type="ECO:0000256" key="3">
    <source>
        <dbReference type="ARBA" id="ARBA00022777"/>
    </source>
</evidence>
<keyword evidence="3" id="KW-0418">Kinase</keyword>
<evidence type="ECO:0000313" key="4">
    <source>
        <dbReference type="EMBL" id="QKI89163.1"/>
    </source>
</evidence>
<protein>
    <recommendedName>
        <fullName evidence="6">Xylulokinase</fullName>
    </recommendedName>
</protein>
<dbReference type="CDD" id="cd07783">
    <property type="entry name" value="ASKHA_NBD_FGGY_SePSK_AtXK1-like"/>
    <property type="match status" value="1"/>
</dbReference>
<gene>
    <name evidence="4" type="ORF">HQN79_06080</name>
</gene>
<dbReference type="Proteomes" id="UP000504724">
    <property type="component" value="Chromosome"/>
</dbReference>
<organism evidence="4 5">
    <name type="scientific">Thiomicrorhabdus xiamenensis</name>
    <dbReference type="NCBI Taxonomy" id="2739063"/>
    <lineage>
        <taxon>Bacteria</taxon>
        <taxon>Pseudomonadati</taxon>
        <taxon>Pseudomonadota</taxon>
        <taxon>Gammaproteobacteria</taxon>
        <taxon>Thiotrichales</taxon>
        <taxon>Piscirickettsiaceae</taxon>
        <taxon>Thiomicrorhabdus</taxon>
    </lineage>
</organism>
<keyword evidence="2" id="KW-0808">Transferase</keyword>
<dbReference type="GO" id="GO:0005997">
    <property type="term" value="P:xylulose metabolic process"/>
    <property type="evidence" value="ECO:0007669"/>
    <property type="project" value="TreeGrafter"/>
</dbReference>
<dbReference type="PANTHER" id="PTHR10196">
    <property type="entry name" value="SUGAR KINASE"/>
    <property type="match status" value="1"/>
</dbReference>
<sequence length="571" mass="63778">MTVESVTKETKTMNEDSDTTYLHSKIILGIDLGTSGLRASIVERRVSQESETRDCHDFPDTIQDTVLAESKIVIDDSQSHSNTVLCNHDNQLRVQTNKSSIQDPQVWLSSLETLLTQLKTRIPFNRIDAVIADATSSTVMLCCEKGQLLTHALMYNDAQAEDEAKLISDYQQFYKALNGDIETAASGVSSSLAKVLYLYRNLSLQNLNKQPLQIVHQVDWLNNYFLRFLAQGKCLSDENNLLKLGYDPVQGDYPLWLKQFLKQEAPELRLPDVGVPGEPIAAIHPEVAERFGFKPECQILFGSTDSIAGFFSSGATSIGDAVTSLGSTLAIKQLARNPVFSTPHGLYSHKVHQYWLVGGASNSGGKVLLKYYSLDEITLLDWFAVTLWKCAAENKKGISRNEDEAFYRVLSRMCETVVSLGEYYPLATPGERFPVADSDYQPVLAAKPESRMDNGITHVLESLRKEKTVKDLQQLSKRLGQVLNNQQTVCLLDHLRFFTSIVQGLTQVEKKAYDLMAELGVQRSALYAVGGGTRNSYWQLLRAHYLQNSQNPLQSPFSLEASYGITRLARL</sequence>
<name>A0A7D4SSA1_9GAMM</name>
<dbReference type="InterPro" id="IPR043129">
    <property type="entry name" value="ATPase_NBD"/>
</dbReference>
<dbReference type="Gene3D" id="3.30.420.40">
    <property type="match status" value="2"/>
</dbReference>
<accession>A0A7D4SSA1</accession>
<proteinExistence type="inferred from homology"/>
<dbReference type="KEGG" id="txa:HQN79_06080"/>
<evidence type="ECO:0000313" key="5">
    <source>
        <dbReference type="Proteomes" id="UP000504724"/>
    </source>
</evidence>
<dbReference type="SUPFAM" id="SSF53067">
    <property type="entry name" value="Actin-like ATPase domain"/>
    <property type="match status" value="1"/>
</dbReference>
<dbReference type="GO" id="GO:0004856">
    <property type="term" value="F:D-xylulokinase activity"/>
    <property type="evidence" value="ECO:0007669"/>
    <property type="project" value="TreeGrafter"/>
</dbReference>
<comment type="similarity">
    <text evidence="1">Belongs to the FGGY kinase family.</text>
</comment>
<dbReference type="EMBL" id="CP054020">
    <property type="protein sequence ID" value="QKI89163.1"/>
    <property type="molecule type" value="Genomic_DNA"/>
</dbReference>
<dbReference type="AlphaFoldDB" id="A0A7D4SSA1"/>
<evidence type="ECO:0008006" key="6">
    <source>
        <dbReference type="Google" id="ProtNLM"/>
    </source>
</evidence>
<dbReference type="RefSeq" id="WP_173285057.1">
    <property type="nucleotide sequence ID" value="NZ_CP054020.1"/>
</dbReference>
<dbReference type="GO" id="GO:0005829">
    <property type="term" value="C:cytosol"/>
    <property type="evidence" value="ECO:0007669"/>
    <property type="project" value="TreeGrafter"/>
</dbReference>